<organism evidence="2 3">
    <name type="scientific">Tetranychus urticae</name>
    <name type="common">Two-spotted spider mite</name>
    <dbReference type="NCBI Taxonomy" id="32264"/>
    <lineage>
        <taxon>Eukaryota</taxon>
        <taxon>Metazoa</taxon>
        <taxon>Ecdysozoa</taxon>
        <taxon>Arthropoda</taxon>
        <taxon>Chelicerata</taxon>
        <taxon>Arachnida</taxon>
        <taxon>Acari</taxon>
        <taxon>Acariformes</taxon>
        <taxon>Trombidiformes</taxon>
        <taxon>Prostigmata</taxon>
        <taxon>Eleutherengona</taxon>
        <taxon>Raphignathae</taxon>
        <taxon>Tetranychoidea</taxon>
        <taxon>Tetranychidae</taxon>
        <taxon>Tetranychus</taxon>
    </lineage>
</organism>
<sequence>MASPPPNQDSNMSTTSTTTITNQETPVMALSLQFPSPIDLDDPSSGPSTGRRPGGVPPLPPPPSSSESSSSSSEDDQESDHEAFELPPVPPQKTCGSGLPKAQVGQADYPVSKILKRGYAYNSKLKRRVIGNLVEHEPLIYFDEELDCPDLEPESYGPIATGKKGHRWAHLAPAELAAEEEKMKKRKKWGIDPKTPCRFCGKTFARKDGADVHERDTCTEPGAPNHVCGSDPEKPCPTPCIGPRVWVRSAGKPRGRKAKNP</sequence>
<dbReference type="HOGENOM" id="CLU_1066808_0_0_1"/>
<feature type="region of interest" description="Disordered" evidence="1">
    <location>
        <begin position="210"/>
        <end position="261"/>
    </location>
</feature>
<reference evidence="2" key="2">
    <citation type="submission" date="2015-06" db="UniProtKB">
        <authorList>
            <consortium name="EnsemblMetazoa"/>
        </authorList>
    </citation>
    <scope>IDENTIFICATION</scope>
</reference>
<dbReference type="Proteomes" id="UP000015104">
    <property type="component" value="Unassembled WGS sequence"/>
</dbReference>
<accession>T1KXF3</accession>
<keyword evidence="3" id="KW-1185">Reference proteome</keyword>
<evidence type="ECO:0000313" key="3">
    <source>
        <dbReference type="Proteomes" id="UP000015104"/>
    </source>
</evidence>
<dbReference type="EnsemblMetazoa" id="tetur266g00010.1">
    <property type="protein sequence ID" value="tetur266g00010.1"/>
    <property type="gene ID" value="tetur266g00010"/>
</dbReference>
<evidence type="ECO:0000313" key="2">
    <source>
        <dbReference type="EnsemblMetazoa" id="tetur266g00010.1"/>
    </source>
</evidence>
<evidence type="ECO:0000256" key="1">
    <source>
        <dbReference type="SAM" id="MobiDB-lite"/>
    </source>
</evidence>
<feature type="compositionally biased region" description="Basic residues" evidence="1">
    <location>
        <begin position="251"/>
        <end position="261"/>
    </location>
</feature>
<feature type="compositionally biased region" description="Pro residues" evidence="1">
    <location>
        <begin position="55"/>
        <end position="64"/>
    </location>
</feature>
<name>T1KXF3_TETUR</name>
<dbReference type="AlphaFoldDB" id="T1KXF3"/>
<feature type="region of interest" description="Disordered" evidence="1">
    <location>
        <begin position="1"/>
        <end position="107"/>
    </location>
</feature>
<reference evidence="3" key="1">
    <citation type="submission" date="2011-08" db="EMBL/GenBank/DDBJ databases">
        <authorList>
            <person name="Rombauts S."/>
        </authorList>
    </citation>
    <scope>NUCLEOTIDE SEQUENCE</scope>
    <source>
        <strain evidence="3">London</strain>
    </source>
</reference>
<protein>
    <submittedName>
        <fullName evidence="2">Uncharacterized protein</fullName>
    </submittedName>
</protein>
<dbReference type="EMBL" id="CAEY01000688">
    <property type="status" value="NOT_ANNOTATED_CDS"/>
    <property type="molecule type" value="Genomic_DNA"/>
</dbReference>
<proteinExistence type="predicted"/>